<dbReference type="EMBL" id="CAFBMT010000003">
    <property type="protein sequence ID" value="CAB4917371.1"/>
    <property type="molecule type" value="Genomic_DNA"/>
</dbReference>
<evidence type="ECO:0000256" key="4">
    <source>
        <dbReference type="ARBA" id="ARBA00022980"/>
    </source>
</evidence>
<dbReference type="Pfam" id="PF01281">
    <property type="entry name" value="Ribosomal_L9_N"/>
    <property type="match status" value="1"/>
</dbReference>
<dbReference type="InterPro" id="IPR036791">
    <property type="entry name" value="Ribosomal_bL9_C_sf"/>
</dbReference>
<dbReference type="InterPro" id="IPR036935">
    <property type="entry name" value="Ribosomal_bL9_N_sf"/>
</dbReference>
<dbReference type="EMBL" id="CAEZYF010000003">
    <property type="protein sequence ID" value="CAB4709734.1"/>
    <property type="molecule type" value="Genomic_DNA"/>
</dbReference>
<dbReference type="InterPro" id="IPR020070">
    <property type="entry name" value="Ribosomal_bL9_N"/>
</dbReference>
<evidence type="ECO:0000313" key="9">
    <source>
        <dbReference type="EMBL" id="CAB4813334.1"/>
    </source>
</evidence>
<dbReference type="GO" id="GO:0005840">
    <property type="term" value="C:ribosome"/>
    <property type="evidence" value="ECO:0007669"/>
    <property type="project" value="UniProtKB-KW"/>
</dbReference>
<evidence type="ECO:0000313" key="7">
    <source>
        <dbReference type="EMBL" id="CAB4362804.1"/>
    </source>
</evidence>
<keyword evidence="5" id="KW-0687">Ribonucleoprotein</keyword>
<evidence type="ECO:0000256" key="5">
    <source>
        <dbReference type="ARBA" id="ARBA00023274"/>
    </source>
</evidence>
<sequence length="147" mass="15877">MKLILRSDRKGLGKRGDIVEVADGYGRNFLLPKGHAFTATDGAVDQAASMRRARDLRDSQDRESAQTVAKALVAKTFTIKVKAGAEGRLFGSVTSADVAAAVEAQAHVALDKRQLHVDHIKTTGTYQVSAKLHHDVEFPITIEVVAK</sequence>
<evidence type="ECO:0000313" key="12">
    <source>
        <dbReference type="EMBL" id="CAB4980808.1"/>
    </source>
</evidence>
<dbReference type="EMBL" id="CAFAAV010000052">
    <property type="protein sequence ID" value="CAB4813334.1"/>
    <property type="molecule type" value="Genomic_DNA"/>
</dbReference>
<keyword evidence="4" id="KW-0689">Ribosomal protein</keyword>
<feature type="domain" description="Ribosomal protein L9" evidence="6">
    <location>
        <begin position="13"/>
        <end position="40"/>
    </location>
</feature>
<proteinExistence type="inferred from homology"/>
<evidence type="ECO:0000256" key="2">
    <source>
        <dbReference type="ARBA" id="ARBA00022730"/>
    </source>
</evidence>
<evidence type="ECO:0000259" key="6">
    <source>
        <dbReference type="PROSITE" id="PS00651"/>
    </source>
</evidence>
<accession>A0A6J7H8P5</accession>
<gene>
    <name evidence="8" type="ORF">UFOPK2656_00588</name>
    <name evidence="9" type="ORF">UFOPK3099_00890</name>
    <name evidence="10" type="ORF">UFOPK3267_01752</name>
    <name evidence="11" type="ORF">UFOPK3651_00626</name>
    <name evidence="12" type="ORF">UFOPK3931_00792</name>
    <name evidence="7" type="ORF">UFOPK4189_00586</name>
</gene>
<dbReference type="InterPro" id="IPR020594">
    <property type="entry name" value="Ribosomal_bL9_bac/chp"/>
</dbReference>
<dbReference type="EMBL" id="CAESGF010000003">
    <property type="protein sequence ID" value="CAB4362804.1"/>
    <property type="molecule type" value="Genomic_DNA"/>
</dbReference>
<reference evidence="11" key="1">
    <citation type="submission" date="2020-05" db="EMBL/GenBank/DDBJ databases">
        <authorList>
            <person name="Chiriac C."/>
            <person name="Salcher M."/>
            <person name="Ghai R."/>
            <person name="Kavagutti S V."/>
        </authorList>
    </citation>
    <scope>NUCLEOTIDE SEQUENCE</scope>
</reference>
<dbReference type="InterPro" id="IPR009027">
    <property type="entry name" value="Ribosomal_bL9/RNase_H1_N"/>
</dbReference>
<keyword evidence="2" id="KW-0699">rRNA-binding</keyword>
<dbReference type="GO" id="GO:0019843">
    <property type="term" value="F:rRNA binding"/>
    <property type="evidence" value="ECO:0007669"/>
    <property type="project" value="UniProtKB-KW"/>
</dbReference>
<dbReference type="PROSITE" id="PS00651">
    <property type="entry name" value="RIBOSOMAL_L9"/>
    <property type="match status" value="1"/>
</dbReference>
<dbReference type="GO" id="GO:0003735">
    <property type="term" value="F:structural constituent of ribosome"/>
    <property type="evidence" value="ECO:0007669"/>
    <property type="project" value="InterPro"/>
</dbReference>
<dbReference type="Pfam" id="PF03948">
    <property type="entry name" value="Ribosomal_L9_C"/>
    <property type="match status" value="1"/>
</dbReference>
<comment type="similarity">
    <text evidence="1">Belongs to the bacterial ribosomal protein bL9 family.</text>
</comment>
<protein>
    <submittedName>
        <fullName evidence="11">Unannotated protein</fullName>
    </submittedName>
</protein>
<dbReference type="Gene3D" id="3.40.5.10">
    <property type="entry name" value="Ribosomal protein L9, N-terminal domain"/>
    <property type="match status" value="1"/>
</dbReference>
<name>A0A6J7H8P5_9ZZZZ</name>
<dbReference type="EMBL" id="CAFBIY010000099">
    <property type="protein sequence ID" value="CAB4851837.1"/>
    <property type="molecule type" value="Genomic_DNA"/>
</dbReference>
<evidence type="ECO:0000313" key="11">
    <source>
        <dbReference type="EMBL" id="CAB4917371.1"/>
    </source>
</evidence>
<dbReference type="InterPro" id="IPR020069">
    <property type="entry name" value="Ribosomal_bL9_C"/>
</dbReference>
<dbReference type="SUPFAM" id="SSF55653">
    <property type="entry name" value="Ribosomal protein L9 C-domain"/>
    <property type="match status" value="1"/>
</dbReference>
<dbReference type="HAMAP" id="MF_00503">
    <property type="entry name" value="Ribosomal_bL9"/>
    <property type="match status" value="1"/>
</dbReference>
<evidence type="ECO:0000313" key="8">
    <source>
        <dbReference type="EMBL" id="CAB4709734.1"/>
    </source>
</evidence>
<dbReference type="SUPFAM" id="SSF55658">
    <property type="entry name" value="L9 N-domain-like"/>
    <property type="match status" value="1"/>
</dbReference>
<dbReference type="Gene3D" id="3.10.430.100">
    <property type="entry name" value="Ribosomal protein L9, C-terminal domain"/>
    <property type="match status" value="1"/>
</dbReference>
<evidence type="ECO:0000256" key="3">
    <source>
        <dbReference type="ARBA" id="ARBA00022884"/>
    </source>
</evidence>
<evidence type="ECO:0000256" key="1">
    <source>
        <dbReference type="ARBA" id="ARBA00010605"/>
    </source>
</evidence>
<dbReference type="PANTHER" id="PTHR21368">
    <property type="entry name" value="50S RIBOSOMAL PROTEIN L9"/>
    <property type="match status" value="1"/>
</dbReference>
<dbReference type="GO" id="GO:0006412">
    <property type="term" value="P:translation"/>
    <property type="evidence" value="ECO:0007669"/>
    <property type="project" value="InterPro"/>
</dbReference>
<dbReference type="AlphaFoldDB" id="A0A6J7H8P5"/>
<dbReference type="NCBIfam" id="TIGR00158">
    <property type="entry name" value="L9"/>
    <property type="match status" value="1"/>
</dbReference>
<dbReference type="EMBL" id="CAFBOL010000013">
    <property type="protein sequence ID" value="CAB4980808.1"/>
    <property type="molecule type" value="Genomic_DNA"/>
</dbReference>
<dbReference type="InterPro" id="IPR000244">
    <property type="entry name" value="Ribosomal_bL9"/>
</dbReference>
<keyword evidence="3" id="KW-0694">RNA-binding</keyword>
<evidence type="ECO:0000313" key="10">
    <source>
        <dbReference type="EMBL" id="CAB4851837.1"/>
    </source>
</evidence>
<organism evidence="11">
    <name type="scientific">freshwater metagenome</name>
    <dbReference type="NCBI Taxonomy" id="449393"/>
    <lineage>
        <taxon>unclassified sequences</taxon>
        <taxon>metagenomes</taxon>
        <taxon>ecological metagenomes</taxon>
    </lineage>
</organism>
<dbReference type="GO" id="GO:1990904">
    <property type="term" value="C:ribonucleoprotein complex"/>
    <property type="evidence" value="ECO:0007669"/>
    <property type="project" value="UniProtKB-KW"/>
</dbReference>